<dbReference type="HOGENOM" id="CLU_190161_0_0_1"/>
<proteinExistence type="predicted"/>
<accession>A0A067M4T4</accession>
<gene>
    <name evidence="2" type="ORF">BOTBODRAFT_246512</name>
</gene>
<feature type="compositionally biased region" description="Polar residues" evidence="1">
    <location>
        <begin position="53"/>
        <end position="64"/>
    </location>
</feature>
<evidence type="ECO:0000313" key="2">
    <source>
        <dbReference type="EMBL" id="KDQ06601.1"/>
    </source>
</evidence>
<sequence>MREMGNVFDAGWVDRLAGVLRNVKDFESDGRRETWAKTARARRAGKGTMGFHLSSSRSVSPTLE</sequence>
<evidence type="ECO:0000313" key="3">
    <source>
        <dbReference type="Proteomes" id="UP000027195"/>
    </source>
</evidence>
<name>A0A067M4T4_BOTB1</name>
<protein>
    <submittedName>
        <fullName evidence="2">Uncharacterized protein</fullName>
    </submittedName>
</protein>
<dbReference type="AlphaFoldDB" id="A0A067M4T4"/>
<dbReference type="EMBL" id="KL198130">
    <property type="protein sequence ID" value="KDQ06601.1"/>
    <property type="molecule type" value="Genomic_DNA"/>
</dbReference>
<feature type="region of interest" description="Disordered" evidence="1">
    <location>
        <begin position="40"/>
        <end position="64"/>
    </location>
</feature>
<dbReference type="InParanoid" id="A0A067M4T4"/>
<keyword evidence="3" id="KW-1185">Reference proteome</keyword>
<reference evidence="3" key="1">
    <citation type="journal article" date="2014" name="Proc. Natl. Acad. Sci. U.S.A.">
        <title>Extensive sampling of basidiomycete genomes demonstrates inadequacy of the white-rot/brown-rot paradigm for wood decay fungi.</title>
        <authorList>
            <person name="Riley R."/>
            <person name="Salamov A.A."/>
            <person name="Brown D.W."/>
            <person name="Nagy L.G."/>
            <person name="Floudas D."/>
            <person name="Held B.W."/>
            <person name="Levasseur A."/>
            <person name="Lombard V."/>
            <person name="Morin E."/>
            <person name="Otillar R."/>
            <person name="Lindquist E.A."/>
            <person name="Sun H."/>
            <person name="LaButti K.M."/>
            <person name="Schmutz J."/>
            <person name="Jabbour D."/>
            <person name="Luo H."/>
            <person name="Baker S.E."/>
            <person name="Pisabarro A.G."/>
            <person name="Walton J.D."/>
            <person name="Blanchette R.A."/>
            <person name="Henrissat B."/>
            <person name="Martin F."/>
            <person name="Cullen D."/>
            <person name="Hibbett D.S."/>
            <person name="Grigoriev I.V."/>
        </authorList>
    </citation>
    <scope>NUCLEOTIDE SEQUENCE [LARGE SCALE GENOMIC DNA]</scope>
    <source>
        <strain evidence="3">FD-172 SS1</strain>
    </source>
</reference>
<evidence type="ECO:0000256" key="1">
    <source>
        <dbReference type="SAM" id="MobiDB-lite"/>
    </source>
</evidence>
<dbReference type="Proteomes" id="UP000027195">
    <property type="component" value="Unassembled WGS sequence"/>
</dbReference>
<organism evidence="2 3">
    <name type="scientific">Botryobasidium botryosum (strain FD-172 SS1)</name>
    <dbReference type="NCBI Taxonomy" id="930990"/>
    <lineage>
        <taxon>Eukaryota</taxon>
        <taxon>Fungi</taxon>
        <taxon>Dikarya</taxon>
        <taxon>Basidiomycota</taxon>
        <taxon>Agaricomycotina</taxon>
        <taxon>Agaricomycetes</taxon>
        <taxon>Cantharellales</taxon>
        <taxon>Botryobasidiaceae</taxon>
        <taxon>Botryobasidium</taxon>
    </lineage>
</organism>